<comment type="caution">
    <text evidence="2">The sequence shown here is derived from an EMBL/GenBank/DDBJ whole genome shotgun (WGS) entry which is preliminary data.</text>
</comment>
<protein>
    <submittedName>
        <fullName evidence="2">Uncharacterized protein</fullName>
    </submittedName>
</protein>
<evidence type="ECO:0000313" key="3">
    <source>
        <dbReference type="Proteomes" id="UP000234275"/>
    </source>
</evidence>
<feature type="compositionally biased region" description="Acidic residues" evidence="1">
    <location>
        <begin position="40"/>
        <end position="62"/>
    </location>
</feature>
<name>A0A2I2GJR3_9EURO</name>
<gene>
    <name evidence="2" type="ORF">P170DRAFT_123518</name>
</gene>
<feature type="region of interest" description="Disordered" evidence="1">
    <location>
        <begin position="345"/>
        <end position="410"/>
    </location>
</feature>
<dbReference type="RefSeq" id="XP_024708416.1">
    <property type="nucleotide sequence ID" value="XM_024842372.1"/>
</dbReference>
<dbReference type="AlphaFoldDB" id="A0A2I2GJR3"/>
<sequence>MLRLSPTRIFLGEEDLHYHLKRVYLRQTLYSTGYNTDQTGSDEDEDEYEDDDEDEDDEDDETSIGSQSFSPYALSHYKTSYSDGSSESDSWPLQERWQSNWRTNAAGLSTFAKTVTRGTSLASRIDLEPSGHALVNVPDVKGPIIQRAGNQPRTACYTGSRRHSPDTDTLTSTSLQSDPQVLGEISLNTTGERPRRGFKLPKPHPTVHLSLPFLQKLGGSTYFILYLPSTTLSLILPPPQQQWGIRNSPVHIKRNTNLLVTATKPSQQRKILHTDLSTVPYPSARSVILNPLVRILAQGLHKIQIVETIGMDRAMPRNAAAWRRGARTRNPSWQSFVNEPLFHRRAADHDPQSSSAVPARDSPHRYEPTATREDPGRPVVEVRTDADNQLTSQYADNPKQVRNDGASEERARVHNVVSISSLTPATHSADTQPLQGASVFDEDANCIRGFPRTLNVPVGVPCGHDPFILPVLSVIVRHGCRIMQSSVP</sequence>
<feature type="compositionally biased region" description="Basic and acidic residues" evidence="1">
    <location>
        <begin position="399"/>
        <end position="410"/>
    </location>
</feature>
<reference evidence="2 3" key="1">
    <citation type="submission" date="2016-12" db="EMBL/GenBank/DDBJ databases">
        <title>The genomes of Aspergillus section Nigri reveals drivers in fungal speciation.</title>
        <authorList>
            <consortium name="DOE Joint Genome Institute"/>
            <person name="Vesth T.C."/>
            <person name="Nybo J."/>
            <person name="Theobald S."/>
            <person name="Brandl J."/>
            <person name="Frisvad J.C."/>
            <person name="Nielsen K.F."/>
            <person name="Lyhne E.K."/>
            <person name="Kogle M.E."/>
            <person name="Kuo A."/>
            <person name="Riley R."/>
            <person name="Clum A."/>
            <person name="Nolan M."/>
            <person name="Lipzen A."/>
            <person name="Salamov A."/>
            <person name="Henrissat B."/>
            <person name="Wiebenga A."/>
            <person name="De Vries R.P."/>
            <person name="Grigoriev I.V."/>
            <person name="Mortensen U.H."/>
            <person name="Andersen M.R."/>
            <person name="Baker S.E."/>
        </authorList>
    </citation>
    <scope>NUCLEOTIDE SEQUENCE [LARGE SCALE GENOMIC DNA]</scope>
    <source>
        <strain evidence="2 3">IBT 23096</strain>
    </source>
</reference>
<evidence type="ECO:0000256" key="1">
    <source>
        <dbReference type="SAM" id="MobiDB-lite"/>
    </source>
</evidence>
<dbReference type="VEuPathDB" id="FungiDB:P170DRAFT_123518"/>
<organism evidence="2 3">
    <name type="scientific">Aspergillus steynii IBT 23096</name>
    <dbReference type="NCBI Taxonomy" id="1392250"/>
    <lineage>
        <taxon>Eukaryota</taxon>
        <taxon>Fungi</taxon>
        <taxon>Dikarya</taxon>
        <taxon>Ascomycota</taxon>
        <taxon>Pezizomycotina</taxon>
        <taxon>Eurotiomycetes</taxon>
        <taxon>Eurotiomycetidae</taxon>
        <taxon>Eurotiales</taxon>
        <taxon>Aspergillaceae</taxon>
        <taxon>Aspergillus</taxon>
        <taxon>Aspergillus subgen. Circumdati</taxon>
    </lineage>
</organism>
<dbReference type="EMBL" id="MSFO01000002">
    <property type="protein sequence ID" value="PLB53114.1"/>
    <property type="molecule type" value="Genomic_DNA"/>
</dbReference>
<evidence type="ECO:0000313" key="2">
    <source>
        <dbReference type="EMBL" id="PLB53114.1"/>
    </source>
</evidence>
<dbReference type="Proteomes" id="UP000234275">
    <property type="component" value="Unassembled WGS sequence"/>
</dbReference>
<proteinExistence type="predicted"/>
<accession>A0A2I2GJR3</accession>
<dbReference type="GeneID" id="36550067"/>
<feature type="region of interest" description="Disordered" evidence="1">
    <location>
        <begin position="154"/>
        <end position="175"/>
    </location>
</feature>
<feature type="region of interest" description="Disordered" evidence="1">
    <location>
        <begin position="33"/>
        <end position="69"/>
    </location>
</feature>
<keyword evidence="3" id="KW-1185">Reference proteome</keyword>
<feature type="compositionally biased region" description="Basic and acidic residues" evidence="1">
    <location>
        <begin position="361"/>
        <end position="386"/>
    </location>
</feature>
<dbReference type="OrthoDB" id="4501861at2759"/>